<dbReference type="InterPro" id="IPR036425">
    <property type="entry name" value="MoaB/Mog-like_dom_sf"/>
</dbReference>
<proteinExistence type="inferred from homology"/>
<dbReference type="SMART" id="SM00852">
    <property type="entry name" value="MoCF_biosynth"/>
    <property type="match status" value="1"/>
</dbReference>
<dbReference type="InterPro" id="IPR008284">
    <property type="entry name" value="MoCF_biosynth_CS"/>
</dbReference>
<dbReference type="InterPro" id="IPR012245">
    <property type="entry name" value="MoaB"/>
</dbReference>
<dbReference type="Pfam" id="PF00994">
    <property type="entry name" value="MoCF_biosynth"/>
    <property type="match status" value="1"/>
</dbReference>
<accession>A0ABQ1PJI3</accession>
<comment type="similarity">
    <text evidence="2 5">Belongs to the MoaB/Mog family.</text>
</comment>
<evidence type="ECO:0000313" key="7">
    <source>
        <dbReference type="EMBL" id="GGC98323.1"/>
    </source>
</evidence>
<evidence type="ECO:0000259" key="6">
    <source>
        <dbReference type="SMART" id="SM00852"/>
    </source>
</evidence>
<dbReference type="PANTHER" id="PTHR43232">
    <property type="entry name" value="MOLYBDENUM COFACTOR BIOSYNTHESIS PROTEIN B"/>
    <property type="match status" value="1"/>
</dbReference>
<dbReference type="PROSITE" id="PS01078">
    <property type="entry name" value="MOCF_BIOSYNTHESIS_1"/>
    <property type="match status" value="1"/>
</dbReference>
<dbReference type="NCBIfam" id="TIGR00177">
    <property type="entry name" value="molyb_syn"/>
    <property type="match status" value="1"/>
</dbReference>
<dbReference type="InterPro" id="IPR001453">
    <property type="entry name" value="MoaB/Mog_dom"/>
</dbReference>
<dbReference type="InterPro" id="IPR013484">
    <property type="entry name" value="MoaB_proteobac"/>
</dbReference>
<evidence type="ECO:0000256" key="1">
    <source>
        <dbReference type="ARBA" id="ARBA00005046"/>
    </source>
</evidence>
<dbReference type="PANTHER" id="PTHR43232:SF2">
    <property type="entry name" value="MOLYBDENUM COFACTOR BIOSYNTHESIS PROTEIN B"/>
    <property type="match status" value="1"/>
</dbReference>
<reference evidence="8" key="1">
    <citation type="journal article" date="2019" name="Int. J. Syst. Evol. Microbiol.">
        <title>The Global Catalogue of Microorganisms (GCM) 10K type strain sequencing project: providing services to taxonomists for standard genome sequencing and annotation.</title>
        <authorList>
            <consortium name="The Broad Institute Genomics Platform"/>
            <consortium name="The Broad Institute Genome Sequencing Center for Infectious Disease"/>
            <person name="Wu L."/>
            <person name="Ma J."/>
        </authorList>
    </citation>
    <scope>NUCLEOTIDE SEQUENCE [LARGE SCALE GENOMIC DNA]</scope>
    <source>
        <strain evidence="8">CGMCC 1.12482</strain>
    </source>
</reference>
<dbReference type="Gene3D" id="3.40.980.10">
    <property type="entry name" value="MoaB/Mog-like domain"/>
    <property type="match status" value="1"/>
</dbReference>
<comment type="pathway">
    <text evidence="1 5">Cofactor biosynthesis; molybdopterin biosynthesis.</text>
</comment>
<evidence type="ECO:0000256" key="2">
    <source>
        <dbReference type="ARBA" id="ARBA00006112"/>
    </source>
</evidence>
<gene>
    <name evidence="7" type="primary">moaB1</name>
    <name evidence="7" type="ORF">GCM10007418_17080</name>
</gene>
<dbReference type="NCBIfam" id="TIGR02667">
    <property type="entry name" value="moaB_proteo"/>
    <property type="match status" value="1"/>
</dbReference>
<evidence type="ECO:0000313" key="8">
    <source>
        <dbReference type="Proteomes" id="UP000638188"/>
    </source>
</evidence>
<comment type="function">
    <text evidence="5">May be involved in the biosynthesis of molybdopterin.</text>
</comment>
<name>A0ABQ1PJI3_9GAMM</name>
<comment type="caution">
    <text evidence="7">The sequence shown here is derived from an EMBL/GenBank/DDBJ whole genome shotgun (WGS) entry which is preliminary data.</text>
</comment>
<feature type="domain" description="MoaB/Mog" evidence="6">
    <location>
        <begin position="15"/>
        <end position="159"/>
    </location>
</feature>
<dbReference type="Proteomes" id="UP000638188">
    <property type="component" value="Unassembled WGS sequence"/>
</dbReference>
<evidence type="ECO:0000256" key="4">
    <source>
        <dbReference type="ARBA" id="ARBA00023150"/>
    </source>
</evidence>
<dbReference type="RefSeq" id="WP_150278664.1">
    <property type="nucleotide sequence ID" value="NZ_BMFF01000003.1"/>
</dbReference>
<sequence>MAHAMQREFTPLRIAVLTVSDTRTPDTDTAGDVLVQLLGAAGHELADRQLVVDDIYQLRARVSQWIAEPSVQVILITGGTGFSARDHVPLAISPLLDRQMAGFGELFRQLSYGEIGTSALQSRALAGFANGAFIACMPGSPGACATAWNGILQQQLDNRTGPCNAVAHIRSHRQDTLACASRSSPLN</sequence>
<dbReference type="PIRSF" id="PIRSF006443">
    <property type="entry name" value="MoaB"/>
    <property type="match status" value="1"/>
</dbReference>
<protein>
    <recommendedName>
        <fullName evidence="3 5">Molybdenum cofactor biosynthesis protein B</fullName>
    </recommendedName>
</protein>
<dbReference type="CDD" id="cd00886">
    <property type="entry name" value="MogA_MoaB"/>
    <property type="match status" value="1"/>
</dbReference>
<evidence type="ECO:0000256" key="3">
    <source>
        <dbReference type="ARBA" id="ARBA00015262"/>
    </source>
</evidence>
<evidence type="ECO:0000256" key="5">
    <source>
        <dbReference type="PIRNR" id="PIRNR006443"/>
    </source>
</evidence>
<organism evidence="7 8">
    <name type="scientific">Halopseudomonas salina</name>
    <dbReference type="NCBI Taxonomy" id="1323744"/>
    <lineage>
        <taxon>Bacteria</taxon>
        <taxon>Pseudomonadati</taxon>
        <taxon>Pseudomonadota</taxon>
        <taxon>Gammaproteobacteria</taxon>
        <taxon>Pseudomonadales</taxon>
        <taxon>Pseudomonadaceae</taxon>
        <taxon>Halopseudomonas</taxon>
    </lineage>
</organism>
<keyword evidence="4 5" id="KW-0501">Molybdenum cofactor biosynthesis</keyword>
<dbReference type="EMBL" id="BMFF01000003">
    <property type="protein sequence ID" value="GGC98323.1"/>
    <property type="molecule type" value="Genomic_DNA"/>
</dbReference>
<keyword evidence="8" id="KW-1185">Reference proteome</keyword>
<dbReference type="SUPFAM" id="SSF53218">
    <property type="entry name" value="Molybdenum cofactor biosynthesis proteins"/>
    <property type="match status" value="1"/>
</dbReference>